<keyword evidence="5 6" id="KW-0472">Membrane</keyword>
<dbReference type="InterPro" id="IPR001173">
    <property type="entry name" value="Glyco_trans_2-like"/>
</dbReference>
<dbReference type="PANTHER" id="PTHR43646">
    <property type="entry name" value="GLYCOSYLTRANSFERASE"/>
    <property type="match status" value="1"/>
</dbReference>
<evidence type="ECO:0000313" key="10">
    <source>
        <dbReference type="Proteomes" id="UP000641025"/>
    </source>
</evidence>
<dbReference type="EMBL" id="JAEMHK010000011">
    <property type="protein sequence ID" value="MBJ6801434.1"/>
    <property type="molecule type" value="Genomic_DNA"/>
</dbReference>
<evidence type="ECO:0000256" key="3">
    <source>
        <dbReference type="ARBA" id="ARBA00022676"/>
    </source>
</evidence>
<evidence type="ECO:0000259" key="7">
    <source>
        <dbReference type="Pfam" id="PF00535"/>
    </source>
</evidence>
<dbReference type="Proteomes" id="UP000641025">
    <property type="component" value="Unassembled WGS sequence"/>
</dbReference>
<sequence>MADNGSTDDTAEIATQYGAAVYDASGLKVGGVRNLGAVHAKGDVLAFTDSDIVVGTTWIASAVEALEVGGVGAVGGVCRAPETGTWVEKAWTTCSSDSVRYTNCLAGSNFIIRRELFEKLGGFDETIVVAEDDDLSRRIVSQELVLLNAPGCAVTHLGYPATLGALAIRQVLFGGTVVPCPTGLLEAMNLLSMMFCLSLLVLVAGLVMGQYLLCLISLMVLFLVPLVVAAKKAAEGNEFYNKIWHLGMLWPIYFSYFIGRSLRYTKYAVAKRQDLG</sequence>
<evidence type="ECO:0000259" key="8">
    <source>
        <dbReference type="Pfam" id="PF13632"/>
    </source>
</evidence>
<keyword evidence="6" id="KW-0812">Transmembrane</keyword>
<feature type="transmembrane region" description="Helical" evidence="6">
    <location>
        <begin position="212"/>
        <end position="231"/>
    </location>
</feature>
<comment type="subcellular location">
    <subcellularLocation>
        <location evidence="1">Cell membrane</location>
    </subcellularLocation>
</comment>
<evidence type="ECO:0000313" key="9">
    <source>
        <dbReference type="EMBL" id="MBJ6801434.1"/>
    </source>
</evidence>
<feature type="domain" description="Glycosyltransferase 2-like" evidence="8">
    <location>
        <begin position="104"/>
        <end position="223"/>
    </location>
</feature>
<protein>
    <submittedName>
        <fullName evidence="9">Glycosyltransferase</fullName>
    </submittedName>
</protein>
<keyword evidence="4" id="KW-0808">Transferase</keyword>
<evidence type="ECO:0000256" key="5">
    <source>
        <dbReference type="ARBA" id="ARBA00023136"/>
    </source>
</evidence>
<feature type="transmembrane region" description="Helical" evidence="6">
    <location>
        <begin position="187"/>
        <end position="207"/>
    </location>
</feature>
<feature type="domain" description="Glycosyltransferase 2-like" evidence="7">
    <location>
        <begin position="2"/>
        <end position="88"/>
    </location>
</feature>
<keyword evidence="6" id="KW-1133">Transmembrane helix</keyword>
<comment type="caution">
    <text evidence="9">The sequence shown here is derived from an EMBL/GenBank/DDBJ whole genome shotgun (WGS) entry which is preliminary data.</text>
</comment>
<dbReference type="InterPro" id="IPR029044">
    <property type="entry name" value="Nucleotide-diphossugar_trans"/>
</dbReference>
<dbReference type="PANTHER" id="PTHR43646:SF2">
    <property type="entry name" value="GLYCOSYLTRANSFERASE 2-LIKE DOMAIN-CONTAINING PROTEIN"/>
    <property type="match status" value="1"/>
</dbReference>
<evidence type="ECO:0000256" key="1">
    <source>
        <dbReference type="ARBA" id="ARBA00004236"/>
    </source>
</evidence>
<evidence type="ECO:0000256" key="4">
    <source>
        <dbReference type="ARBA" id="ARBA00022679"/>
    </source>
</evidence>
<reference evidence="9 10" key="1">
    <citation type="submission" date="2020-12" db="EMBL/GenBank/DDBJ databases">
        <title>Geomonas sp. Red259, isolated from paddy soil.</title>
        <authorList>
            <person name="Xu Z."/>
            <person name="Zhang Z."/>
            <person name="Masuda Y."/>
            <person name="Itoh H."/>
            <person name="Senoo K."/>
        </authorList>
    </citation>
    <scope>NUCLEOTIDE SEQUENCE [LARGE SCALE GENOMIC DNA]</scope>
    <source>
        <strain evidence="9 10">Red259</strain>
    </source>
</reference>
<keyword evidence="10" id="KW-1185">Reference proteome</keyword>
<dbReference type="Pfam" id="PF13632">
    <property type="entry name" value="Glyco_trans_2_3"/>
    <property type="match status" value="1"/>
</dbReference>
<name>A0ABS0YTX8_9BACT</name>
<accession>A0ABS0YTX8</accession>
<dbReference type="Pfam" id="PF00535">
    <property type="entry name" value="Glycos_transf_2"/>
    <property type="match status" value="1"/>
</dbReference>
<keyword evidence="2" id="KW-1003">Cell membrane</keyword>
<proteinExistence type="predicted"/>
<gene>
    <name evidence="9" type="ORF">JFN90_14965</name>
</gene>
<organism evidence="9 10">
    <name type="scientific">Geomonas propionica</name>
    <dbReference type="NCBI Taxonomy" id="2798582"/>
    <lineage>
        <taxon>Bacteria</taxon>
        <taxon>Pseudomonadati</taxon>
        <taxon>Thermodesulfobacteriota</taxon>
        <taxon>Desulfuromonadia</taxon>
        <taxon>Geobacterales</taxon>
        <taxon>Geobacteraceae</taxon>
        <taxon>Geomonas</taxon>
    </lineage>
</organism>
<feature type="transmembrane region" description="Helical" evidence="6">
    <location>
        <begin position="243"/>
        <end position="262"/>
    </location>
</feature>
<keyword evidence="3" id="KW-0328">Glycosyltransferase</keyword>
<evidence type="ECO:0000256" key="2">
    <source>
        <dbReference type="ARBA" id="ARBA00022475"/>
    </source>
</evidence>
<dbReference type="Gene3D" id="3.90.550.10">
    <property type="entry name" value="Spore Coat Polysaccharide Biosynthesis Protein SpsA, Chain A"/>
    <property type="match status" value="1"/>
</dbReference>
<evidence type="ECO:0000256" key="6">
    <source>
        <dbReference type="SAM" id="Phobius"/>
    </source>
</evidence>
<dbReference type="SUPFAM" id="SSF53448">
    <property type="entry name" value="Nucleotide-diphospho-sugar transferases"/>
    <property type="match status" value="1"/>
</dbReference>